<protein>
    <submittedName>
        <fullName evidence="2">Uncharacterized protein</fullName>
    </submittedName>
</protein>
<evidence type="ECO:0000256" key="1">
    <source>
        <dbReference type="SAM" id="Phobius"/>
    </source>
</evidence>
<proteinExistence type="predicted"/>
<accession>A0ABN8RLC5</accession>
<name>A0ABN8RLC5_9CNID</name>
<organism evidence="2 3">
    <name type="scientific">Porites lobata</name>
    <dbReference type="NCBI Taxonomy" id="104759"/>
    <lineage>
        <taxon>Eukaryota</taxon>
        <taxon>Metazoa</taxon>
        <taxon>Cnidaria</taxon>
        <taxon>Anthozoa</taxon>
        <taxon>Hexacorallia</taxon>
        <taxon>Scleractinia</taxon>
        <taxon>Fungiina</taxon>
        <taxon>Poritidae</taxon>
        <taxon>Porites</taxon>
    </lineage>
</organism>
<dbReference type="EMBL" id="CALNXK010000262">
    <property type="protein sequence ID" value="CAH3179738.1"/>
    <property type="molecule type" value="Genomic_DNA"/>
</dbReference>
<keyword evidence="1" id="KW-0812">Transmembrane</keyword>
<sequence length="304" mass="34712">MSLSKEEKRWIVVGITMNKVAAPVLRDAVKQGMETHHANLDKHCQGLAPSCTLQSLTHAVVKSPASIFRNLKFRNINDNENLHGTAERKYNYKINDSIDLAKLYLPGYLAQFSAFEALDMTAILRLLGYNNYVPTSVFHSDTQNSADDVRENVRNKWGHYNETEWTDTFFHDCFDKMKTLVKSLGLTADVEENTLAQFVEWQSKGCQLIMGNNVDRELLQSILCEVKVLVNVFTTIQSQLGNRLPEAKKEEVPDVLPRLQSFEQQLSRGLALEGLKGWVETLLWLGIPLGVPFWLPAWLSFWRR</sequence>
<keyword evidence="1" id="KW-0472">Membrane</keyword>
<keyword evidence="1" id="KW-1133">Transmembrane helix</keyword>
<dbReference type="Proteomes" id="UP001159405">
    <property type="component" value="Unassembled WGS sequence"/>
</dbReference>
<comment type="caution">
    <text evidence="2">The sequence shown here is derived from an EMBL/GenBank/DDBJ whole genome shotgun (WGS) entry which is preliminary data.</text>
</comment>
<keyword evidence="3" id="KW-1185">Reference proteome</keyword>
<evidence type="ECO:0000313" key="3">
    <source>
        <dbReference type="Proteomes" id="UP001159405"/>
    </source>
</evidence>
<feature type="transmembrane region" description="Helical" evidence="1">
    <location>
        <begin position="282"/>
        <end position="302"/>
    </location>
</feature>
<evidence type="ECO:0000313" key="2">
    <source>
        <dbReference type="EMBL" id="CAH3179738.1"/>
    </source>
</evidence>
<reference evidence="2 3" key="1">
    <citation type="submission" date="2022-05" db="EMBL/GenBank/DDBJ databases">
        <authorList>
            <consortium name="Genoscope - CEA"/>
            <person name="William W."/>
        </authorList>
    </citation>
    <scope>NUCLEOTIDE SEQUENCE [LARGE SCALE GENOMIC DNA]</scope>
</reference>
<gene>
    <name evidence="2" type="ORF">PLOB_00022395</name>
</gene>